<proteinExistence type="predicted"/>
<name>A0A1T5GMK9_9BACT</name>
<reference evidence="2" key="1">
    <citation type="submission" date="2017-02" db="EMBL/GenBank/DDBJ databases">
        <authorList>
            <person name="Varghese N."/>
            <person name="Submissions S."/>
        </authorList>
    </citation>
    <scope>NUCLEOTIDE SEQUENCE [LARGE SCALE GENOMIC DNA]</scope>
    <source>
        <strain evidence="2">DSM 24412</strain>
    </source>
</reference>
<evidence type="ECO:0000313" key="1">
    <source>
        <dbReference type="EMBL" id="SKC09588.1"/>
    </source>
</evidence>
<dbReference type="Proteomes" id="UP000191055">
    <property type="component" value="Unassembled WGS sequence"/>
</dbReference>
<dbReference type="AlphaFoldDB" id="A0A1T5GMK9"/>
<dbReference type="KEGG" id="asx:CDL62_03495"/>
<dbReference type="EMBL" id="FUYV01000010">
    <property type="protein sequence ID" value="SKC09588.1"/>
    <property type="molecule type" value="Genomic_DNA"/>
</dbReference>
<organism evidence="1 2">
    <name type="scientific">Alkalitalea saponilacus</name>
    <dbReference type="NCBI Taxonomy" id="889453"/>
    <lineage>
        <taxon>Bacteria</taxon>
        <taxon>Pseudomonadati</taxon>
        <taxon>Bacteroidota</taxon>
        <taxon>Bacteroidia</taxon>
        <taxon>Marinilabiliales</taxon>
        <taxon>Marinilabiliaceae</taxon>
        <taxon>Alkalitalea</taxon>
    </lineage>
</organism>
<gene>
    <name evidence="1" type="ORF">SAMN03080601_01869</name>
</gene>
<protein>
    <submittedName>
        <fullName evidence="1">Uncharacterized protein</fullName>
    </submittedName>
</protein>
<keyword evidence="2" id="KW-1185">Reference proteome</keyword>
<evidence type="ECO:0000313" key="2">
    <source>
        <dbReference type="Proteomes" id="UP000191055"/>
    </source>
</evidence>
<dbReference type="InterPro" id="IPR046508">
    <property type="entry name" value="DUF6686"/>
</dbReference>
<accession>A0A1T5GMK9</accession>
<dbReference type="Pfam" id="PF20391">
    <property type="entry name" value="DUF6686"/>
    <property type="match status" value="1"/>
</dbReference>
<sequence>MHHVHNSEPPTLTKDIHMKLICKSSNGQVTFCPCANLFHLEFGNLLLTLSYEELKQMHCYVCSIDHKYYLHLNKDSFNRRKLLLNIGTRKAFFCLNPSEFLELKTLLSLKRKPCLIKNSTLVEQDLALN</sequence>